<proteinExistence type="predicted"/>
<organism evidence="4 5">
    <name type="scientific">Dictyostelium purpureum</name>
    <name type="common">Slime mold</name>
    <dbReference type="NCBI Taxonomy" id="5786"/>
    <lineage>
        <taxon>Eukaryota</taxon>
        <taxon>Amoebozoa</taxon>
        <taxon>Evosea</taxon>
        <taxon>Eumycetozoa</taxon>
        <taxon>Dictyostelia</taxon>
        <taxon>Dictyosteliales</taxon>
        <taxon>Dictyosteliaceae</taxon>
        <taxon>Dictyostelium</taxon>
    </lineage>
</organism>
<gene>
    <name evidence="4" type="ORF">DICPUDRAFT_98320</name>
</gene>
<dbReference type="AlphaFoldDB" id="F0ZPI1"/>
<dbReference type="VEuPathDB" id="AmoebaDB:DICPUDRAFT_98320"/>
<dbReference type="OMA" id="WPEPVIQ"/>
<dbReference type="Proteomes" id="UP000001064">
    <property type="component" value="Unassembled WGS sequence"/>
</dbReference>
<accession>F0ZPI1</accession>
<dbReference type="eggNOG" id="KOG2551">
    <property type="taxonomic scope" value="Eukaryota"/>
</dbReference>
<dbReference type="InterPro" id="IPR050593">
    <property type="entry name" value="LovG"/>
</dbReference>
<feature type="domain" description="Serine hydrolase" evidence="3">
    <location>
        <begin position="226"/>
        <end position="282"/>
    </location>
</feature>
<dbReference type="SUPFAM" id="SSF53474">
    <property type="entry name" value="alpha/beta-Hydrolases"/>
    <property type="match status" value="1"/>
</dbReference>
<evidence type="ECO:0000256" key="1">
    <source>
        <dbReference type="ARBA" id="ARBA00022801"/>
    </source>
</evidence>
<dbReference type="PANTHER" id="PTHR48070">
    <property type="entry name" value="ESTERASE OVCA2"/>
    <property type="match status" value="1"/>
</dbReference>
<dbReference type="OrthoDB" id="414698at2759"/>
<name>F0ZPI1_DICPU</name>
<sequence>MNPLESKKLKILCLHGFKQNSSLFKSKTAVLRKSIKDIAELVYVDAPHIVDETKGSASWWRASKDGKEYRGWEQTLEYLRSVFEKQGPFDGVLGFSQGAVLASLLCSLSSLNAEPSSNLSDYYKQTNYNFFKLKFALLFSGFQSRATIHQPLYPYNPLLLQDLVVNSCTCNSTGCESNHQNLESSTANETSSSSNNTSLSLSSSSSLSSPNTPPPSSSSASSIIPTQHYPLNKITTPSLQVWGKADELVASANCEALSQQFLNPETYVHEHGHLIPTSKSDIQIYKNFLSKFI</sequence>
<dbReference type="InterPro" id="IPR029058">
    <property type="entry name" value="AB_hydrolase_fold"/>
</dbReference>
<dbReference type="Pfam" id="PF03959">
    <property type="entry name" value="FSH1"/>
    <property type="match status" value="2"/>
</dbReference>
<dbReference type="GO" id="GO:0005634">
    <property type="term" value="C:nucleus"/>
    <property type="evidence" value="ECO:0000318"/>
    <property type="project" value="GO_Central"/>
</dbReference>
<dbReference type="FunCoup" id="F0ZPI1">
    <property type="interactions" value="31"/>
</dbReference>
<keyword evidence="5" id="KW-1185">Reference proteome</keyword>
<evidence type="ECO:0000313" key="4">
    <source>
        <dbReference type="EMBL" id="EGC34127.1"/>
    </source>
</evidence>
<dbReference type="GO" id="GO:0016787">
    <property type="term" value="F:hydrolase activity"/>
    <property type="evidence" value="ECO:0000318"/>
    <property type="project" value="GO_Central"/>
</dbReference>
<evidence type="ECO:0000313" key="5">
    <source>
        <dbReference type="Proteomes" id="UP000001064"/>
    </source>
</evidence>
<feature type="compositionally biased region" description="Low complexity" evidence="2">
    <location>
        <begin position="182"/>
        <end position="210"/>
    </location>
</feature>
<feature type="region of interest" description="Disordered" evidence="2">
    <location>
        <begin position="179"/>
        <end position="222"/>
    </location>
</feature>
<dbReference type="KEGG" id="dpp:DICPUDRAFT_98320"/>
<protein>
    <recommendedName>
        <fullName evidence="3">Serine hydrolase domain-containing protein</fullName>
    </recommendedName>
</protein>
<dbReference type="GeneID" id="10502310"/>
<dbReference type="Gene3D" id="3.40.50.1820">
    <property type="entry name" value="alpha/beta hydrolase"/>
    <property type="match status" value="1"/>
</dbReference>
<dbReference type="InParanoid" id="F0ZPI1"/>
<dbReference type="InterPro" id="IPR005645">
    <property type="entry name" value="FSH-like_dom"/>
</dbReference>
<feature type="domain" description="Serine hydrolase" evidence="3">
    <location>
        <begin position="6"/>
        <end position="159"/>
    </location>
</feature>
<dbReference type="RefSeq" id="XP_003289325.1">
    <property type="nucleotide sequence ID" value="XM_003289277.1"/>
</dbReference>
<evidence type="ECO:0000256" key="2">
    <source>
        <dbReference type="SAM" id="MobiDB-lite"/>
    </source>
</evidence>
<keyword evidence="1" id="KW-0378">Hydrolase</keyword>
<dbReference type="PANTHER" id="PTHR48070:SF6">
    <property type="entry name" value="ESTERASE OVCA2"/>
    <property type="match status" value="1"/>
</dbReference>
<reference evidence="5" key="1">
    <citation type="journal article" date="2011" name="Genome Biol.">
        <title>Comparative genomics of the social amoebae Dictyostelium discoideum and Dictyostelium purpureum.</title>
        <authorList>
            <consortium name="US DOE Joint Genome Institute (JGI-PGF)"/>
            <person name="Sucgang R."/>
            <person name="Kuo A."/>
            <person name="Tian X."/>
            <person name="Salerno W."/>
            <person name="Parikh A."/>
            <person name="Feasley C.L."/>
            <person name="Dalin E."/>
            <person name="Tu H."/>
            <person name="Huang E."/>
            <person name="Barry K."/>
            <person name="Lindquist E."/>
            <person name="Shapiro H."/>
            <person name="Bruce D."/>
            <person name="Schmutz J."/>
            <person name="Salamov A."/>
            <person name="Fey P."/>
            <person name="Gaudet P."/>
            <person name="Anjard C."/>
            <person name="Babu M.M."/>
            <person name="Basu S."/>
            <person name="Bushmanova Y."/>
            <person name="van der Wel H."/>
            <person name="Katoh-Kurasawa M."/>
            <person name="Dinh C."/>
            <person name="Coutinho P.M."/>
            <person name="Saito T."/>
            <person name="Elias M."/>
            <person name="Schaap P."/>
            <person name="Kay R.R."/>
            <person name="Henrissat B."/>
            <person name="Eichinger L."/>
            <person name="Rivero F."/>
            <person name="Putnam N.H."/>
            <person name="West C.M."/>
            <person name="Loomis W.F."/>
            <person name="Chisholm R.L."/>
            <person name="Shaulsky G."/>
            <person name="Strassmann J.E."/>
            <person name="Queller D.C."/>
            <person name="Kuspa A."/>
            <person name="Grigoriev I.V."/>
        </authorList>
    </citation>
    <scope>NUCLEOTIDE SEQUENCE [LARGE SCALE GENOMIC DNA]</scope>
    <source>
        <strain evidence="5">QSDP1</strain>
    </source>
</reference>
<dbReference type="GO" id="GO:0005737">
    <property type="term" value="C:cytoplasm"/>
    <property type="evidence" value="ECO:0000318"/>
    <property type="project" value="GO_Central"/>
</dbReference>
<dbReference type="EMBL" id="GL871110">
    <property type="protein sequence ID" value="EGC34127.1"/>
    <property type="molecule type" value="Genomic_DNA"/>
</dbReference>
<evidence type="ECO:0000259" key="3">
    <source>
        <dbReference type="Pfam" id="PF03959"/>
    </source>
</evidence>